<dbReference type="GO" id="GO:0002685">
    <property type="term" value="P:regulation of leukocyte migration"/>
    <property type="evidence" value="ECO:0007669"/>
    <property type="project" value="InterPro"/>
</dbReference>
<dbReference type="GO" id="GO:0060326">
    <property type="term" value="P:cell chemotaxis"/>
    <property type="evidence" value="ECO:0007669"/>
    <property type="project" value="TreeGrafter"/>
</dbReference>
<accession>A0A6J0V7I1</accession>
<dbReference type="OrthoDB" id="9818824at2759"/>
<dbReference type="PRINTS" id="PR01532">
    <property type="entry name" value="CXCCHMKINER3"/>
</dbReference>
<keyword evidence="6" id="KW-0037">Angiogenesis</keyword>
<evidence type="ECO:0000256" key="16">
    <source>
        <dbReference type="RuleBase" id="RU000688"/>
    </source>
</evidence>
<feature type="transmembrane region" description="Helical" evidence="17">
    <location>
        <begin position="294"/>
        <end position="314"/>
    </location>
</feature>
<keyword evidence="4" id="KW-0145">Chemotaxis</keyword>
<feature type="domain" description="G-protein coupled receptors family 1 profile" evidence="18">
    <location>
        <begin position="62"/>
        <end position="311"/>
    </location>
</feature>
<dbReference type="InterPro" id="IPR000276">
    <property type="entry name" value="GPCR_Rhodpsn"/>
</dbReference>
<evidence type="ECO:0000256" key="2">
    <source>
        <dbReference type="ARBA" id="ARBA00020038"/>
    </source>
</evidence>
<dbReference type="PRINTS" id="PR00237">
    <property type="entry name" value="GPCRRHODOPSN"/>
</dbReference>
<feature type="transmembrane region" description="Helical" evidence="17">
    <location>
        <begin position="51"/>
        <end position="71"/>
    </location>
</feature>
<keyword evidence="12 16" id="KW-0675">Receptor</keyword>
<dbReference type="PANTHER" id="PTHR10489:SF671">
    <property type="entry name" value="C-X-C CHEMOKINE RECEPTOR TYPE 3"/>
    <property type="match status" value="1"/>
</dbReference>
<evidence type="ECO:0000256" key="10">
    <source>
        <dbReference type="ARBA" id="ARBA00023136"/>
    </source>
</evidence>
<evidence type="ECO:0000256" key="1">
    <source>
        <dbReference type="ARBA" id="ARBA00004651"/>
    </source>
</evidence>
<evidence type="ECO:0000256" key="9">
    <source>
        <dbReference type="ARBA" id="ARBA00023040"/>
    </source>
</evidence>
<evidence type="ECO:0000256" key="3">
    <source>
        <dbReference type="ARBA" id="ARBA00022475"/>
    </source>
</evidence>
<keyword evidence="14 16" id="KW-0807">Transducer</keyword>
<keyword evidence="8 17" id="KW-1133">Transmembrane helix</keyword>
<dbReference type="GO" id="GO:0006954">
    <property type="term" value="P:inflammatory response"/>
    <property type="evidence" value="ECO:0007669"/>
    <property type="project" value="InterPro"/>
</dbReference>
<dbReference type="CTD" id="2833"/>
<keyword evidence="19" id="KW-1185">Reference proteome</keyword>
<keyword evidence="13" id="KW-0325">Glycoprotein</keyword>
<feature type="transmembrane region" description="Helical" evidence="17">
    <location>
        <begin position="127"/>
        <end position="149"/>
    </location>
</feature>
<keyword evidence="3" id="KW-1003">Cell membrane</keyword>
<comment type="similarity">
    <text evidence="16">Belongs to the G-protein coupled receptor 1 family.</text>
</comment>
<reference evidence="20" key="1">
    <citation type="submission" date="2025-08" db="UniProtKB">
        <authorList>
            <consortium name="RefSeq"/>
        </authorList>
    </citation>
    <scope>IDENTIFICATION</scope>
</reference>
<dbReference type="GO" id="GO:0007204">
    <property type="term" value="P:positive regulation of cytosolic calcium ion concentration"/>
    <property type="evidence" value="ECO:0007669"/>
    <property type="project" value="TreeGrafter"/>
</dbReference>
<evidence type="ECO:0000256" key="13">
    <source>
        <dbReference type="ARBA" id="ARBA00023180"/>
    </source>
</evidence>
<name>A0A6J0V7I1_9SAUR</name>
<dbReference type="GO" id="GO:0009897">
    <property type="term" value="C:external side of plasma membrane"/>
    <property type="evidence" value="ECO:0007669"/>
    <property type="project" value="TreeGrafter"/>
</dbReference>
<dbReference type="GO" id="GO:0016494">
    <property type="term" value="F:C-X-C chemokine receptor activity"/>
    <property type="evidence" value="ECO:0007669"/>
    <property type="project" value="InterPro"/>
</dbReference>
<keyword evidence="9 16" id="KW-0297">G-protein coupled receptor</keyword>
<evidence type="ECO:0000256" key="11">
    <source>
        <dbReference type="ARBA" id="ARBA00023157"/>
    </source>
</evidence>
<dbReference type="SUPFAM" id="SSF81321">
    <property type="entry name" value="Family A G protein-coupled receptor-like"/>
    <property type="match status" value="1"/>
</dbReference>
<evidence type="ECO:0000313" key="19">
    <source>
        <dbReference type="Proteomes" id="UP001652642"/>
    </source>
</evidence>
<comment type="subcellular location">
    <subcellularLocation>
        <location evidence="1">Cell membrane</location>
        <topology evidence="1">Multi-pass membrane protein</topology>
    </subcellularLocation>
</comment>
<dbReference type="GO" id="GO:0001525">
    <property type="term" value="P:angiogenesis"/>
    <property type="evidence" value="ECO:0007669"/>
    <property type="project" value="UniProtKB-KW"/>
</dbReference>
<evidence type="ECO:0000259" key="18">
    <source>
        <dbReference type="PROSITE" id="PS50262"/>
    </source>
</evidence>
<keyword evidence="11" id="KW-1015">Disulfide bond</keyword>
<dbReference type="RefSeq" id="XP_020668183.2">
    <property type="nucleotide sequence ID" value="XM_020812524.2"/>
</dbReference>
<feature type="transmembrane region" description="Helical" evidence="17">
    <location>
        <begin position="214"/>
        <end position="237"/>
    </location>
</feature>
<dbReference type="GeneID" id="110089444"/>
<dbReference type="PRINTS" id="PR00657">
    <property type="entry name" value="CCCHEMOKINER"/>
</dbReference>
<dbReference type="PROSITE" id="PS50262">
    <property type="entry name" value="G_PROTEIN_RECEP_F1_2"/>
    <property type="match status" value="1"/>
</dbReference>
<sequence length="361" mass="41453">MDSDTFRPEDLIDYLENTSYSYENGSDLCCMAPPCNVNPIQGFAKSFLPPFYSLICLLGLLGNGMVIAVLLRAKEALPRTDIFILNLAVADILLVLTLPFWAIQELYGSIIGNFLCKLLGGIFKVNFYASIFFLVCISFDRYLSIVHVIRMYKRNKTSATHLLSLALWIFCFLLTLPDFIYLSTDFDSRQKISSCSLNFPNRYWKITLSFFEQIGAFFLPFLAMAYCYTHIIFTLLLSKGFHKYKALRVIFAVVAAFFLCWSPYHLVEFIITLIDLDILERDCEREEKVDIAKVITTAVGFFHCCLNPLLYAFIGVKFRNKFLDLLEKSGCVSQEFLRRYARPSTQRRDSAWSESTTFSGL</sequence>
<feature type="transmembrane region" description="Helical" evidence="17">
    <location>
        <begin position="249"/>
        <end position="274"/>
    </location>
</feature>
<evidence type="ECO:0000256" key="4">
    <source>
        <dbReference type="ARBA" id="ARBA00022500"/>
    </source>
</evidence>
<dbReference type="InterPro" id="IPR050119">
    <property type="entry name" value="CCR1-9-like"/>
</dbReference>
<dbReference type="InterPro" id="IPR017452">
    <property type="entry name" value="GPCR_Rhodpsn_7TM"/>
</dbReference>
<dbReference type="InParanoid" id="A0A6J0V7I1"/>
<dbReference type="PANTHER" id="PTHR10489">
    <property type="entry name" value="CELL ADHESION MOLECULE"/>
    <property type="match status" value="1"/>
</dbReference>
<dbReference type="Pfam" id="PF00001">
    <property type="entry name" value="7tm_1"/>
    <property type="match status" value="1"/>
</dbReference>
<evidence type="ECO:0000256" key="7">
    <source>
        <dbReference type="ARBA" id="ARBA00022692"/>
    </source>
</evidence>
<evidence type="ECO:0000256" key="6">
    <source>
        <dbReference type="ARBA" id="ARBA00022657"/>
    </source>
</evidence>
<protein>
    <recommendedName>
        <fullName evidence="2">C-X-C chemokine receptor type 3</fullName>
    </recommendedName>
    <alternativeName>
        <fullName evidence="15">Interferon-inducible protein 10 receptor</fullName>
    </alternativeName>
</protein>
<dbReference type="GO" id="GO:0016493">
    <property type="term" value="F:C-C chemokine receptor activity"/>
    <property type="evidence" value="ECO:0007669"/>
    <property type="project" value="TreeGrafter"/>
</dbReference>
<evidence type="ECO:0000256" key="14">
    <source>
        <dbReference type="ARBA" id="ARBA00023224"/>
    </source>
</evidence>
<keyword evidence="10 17" id="KW-0472">Membrane</keyword>
<keyword evidence="7 16" id="KW-0812">Transmembrane</keyword>
<evidence type="ECO:0000256" key="8">
    <source>
        <dbReference type="ARBA" id="ARBA00022989"/>
    </source>
</evidence>
<organism evidence="19 20">
    <name type="scientific">Pogona vitticeps</name>
    <name type="common">central bearded dragon</name>
    <dbReference type="NCBI Taxonomy" id="103695"/>
    <lineage>
        <taxon>Eukaryota</taxon>
        <taxon>Metazoa</taxon>
        <taxon>Chordata</taxon>
        <taxon>Craniata</taxon>
        <taxon>Vertebrata</taxon>
        <taxon>Euteleostomi</taxon>
        <taxon>Lepidosauria</taxon>
        <taxon>Squamata</taxon>
        <taxon>Bifurcata</taxon>
        <taxon>Unidentata</taxon>
        <taxon>Episquamata</taxon>
        <taxon>Toxicofera</taxon>
        <taxon>Iguania</taxon>
        <taxon>Acrodonta</taxon>
        <taxon>Agamidae</taxon>
        <taxon>Amphibolurinae</taxon>
        <taxon>Pogona</taxon>
    </lineage>
</organism>
<evidence type="ECO:0000256" key="5">
    <source>
        <dbReference type="ARBA" id="ARBA00022641"/>
    </source>
</evidence>
<dbReference type="KEGG" id="pvt:110089444"/>
<dbReference type="Gene3D" id="1.20.1070.10">
    <property type="entry name" value="Rhodopsin 7-helix transmembrane proteins"/>
    <property type="match status" value="1"/>
</dbReference>
<dbReference type="InterPro" id="IPR000355">
    <property type="entry name" value="Chemokine_rcpt"/>
</dbReference>
<evidence type="ECO:0000256" key="17">
    <source>
        <dbReference type="SAM" id="Phobius"/>
    </source>
</evidence>
<proteinExistence type="inferred from homology"/>
<gene>
    <name evidence="20" type="primary">CXCR3</name>
</gene>
<evidence type="ECO:0000256" key="12">
    <source>
        <dbReference type="ARBA" id="ARBA00023170"/>
    </source>
</evidence>
<feature type="transmembrane region" description="Helical" evidence="17">
    <location>
        <begin position="161"/>
        <end position="182"/>
    </location>
</feature>
<dbReference type="Proteomes" id="UP001652642">
    <property type="component" value="Chromosome 9"/>
</dbReference>
<feature type="transmembrane region" description="Helical" evidence="17">
    <location>
        <begin position="83"/>
        <end position="103"/>
    </location>
</feature>
<dbReference type="AlphaFoldDB" id="A0A6J0V7I1"/>
<dbReference type="GO" id="GO:0019957">
    <property type="term" value="F:C-C chemokine binding"/>
    <property type="evidence" value="ECO:0007669"/>
    <property type="project" value="TreeGrafter"/>
</dbReference>
<dbReference type="InterPro" id="IPR004070">
    <property type="entry name" value="Chemokine_CXCR3"/>
</dbReference>
<keyword evidence="5" id="KW-0765">Sulfation</keyword>
<dbReference type="PROSITE" id="PS00237">
    <property type="entry name" value="G_PROTEIN_RECEP_F1_1"/>
    <property type="match status" value="1"/>
</dbReference>
<dbReference type="GO" id="GO:0019722">
    <property type="term" value="P:calcium-mediated signaling"/>
    <property type="evidence" value="ECO:0007669"/>
    <property type="project" value="TreeGrafter"/>
</dbReference>
<evidence type="ECO:0000256" key="15">
    <source>
        <dbReference type="ARBA" id="ARBA00030908"/>
    </source>
</evidence>
<evidence type="ECO:0000313" key="20">
    <source>
        <dbReference type="RefSeq" id="XP_020668183.2"/>
    </source>
</evidence>
<dbReference type="GO" id="GO:0006955">
    <property type="term" value="P:immune response"/>
    <property type="evidence" value="ECO:0007669"/>
    <property type="project" value="TreeGrafter"/>
</dbReference>